<evidence type="ECO:0000256" key="16">
    <source>
        <dbReference type="SAM" id="MobiDB-lite"/>
    </source>
</evidence>
<feature type="domain" description="VWFA" evidence="17">
    <location>
        <begin position="420"/>
        <end position="596"/>
    </location>
</feature>
<feature type="compositionally biased region" description="Low complexity" evidence="16">
    <location>
        <begin position="3249"/>
        <end position="3276"/>
    </location>
</feature>
<feature type="domain" description="Fibronectin type-III" evidence="18">
    <location>
        <begin position="1955"/>
        <end position="2042"/>
    </location>
</feature>
<dbReference type="SUPFAM" id="SSF49899">
    <property type="entry name" value="Concanavalin A-like lectins/glucanases"/>
    <property type="match status" value="1"/>
</dbReference>
<evidence type="ECO:0000256" key="13">
    <source>
        <dbReference type="ARBA" id="ARBA00053577"/>
    </source>
</evidence>
<keyword evidence="11" id="KW-0379">Hydroxylation</keyword>
<evidence type="ECO:0000256" key="14">
    <source>
        <dbReference type="ARBA" id="ARBA00064391"/>
    </source>
</evidence>
<dbReference type="FunFam" id="2.60.40.10:FF:000480">
    <property type="entry name" value="Collagen, type XII, alpha 1"/>
    <property type="match status" value="1"/>
</dbReference>
<protein>
    <recommendedName>
        <fullName evidence="15">Collagen alpha-1(XII) chain</fullName>
    </recommendedName>
</protein>
<keyword evidence="6" id="KW-0130">Cell adhesion</keyword>
<feature type="domain" description="Fibronectin type-III" evidence="18">
    <location>
        <begin position="2586"/>
        <end position="2674"/>
    </location>
</feature>
<feature type="domain" description="Fibronectin type-III" evidence="18">
    <location>
        <begin position="923"/>
        <end position="1012"/>
    </location>
</feature>
<feature type="domain" description="Fibronectin type-III" evidence="18">
    <location>
        <begin position="1865"/>
        <end position="1954"/>
    </location>
</feature>
<dbReference type="Pfam" id="PF01391">
    <property type="entry name" value="Collagen"/>
    <property type="match status" value="2"/>
</dbReference>
<keyword evidence="10" id="KW-0325">Glycoprotein</keyword>
<dbReference type="PANTHER" id="PTHR46708">
    <property type="entry name" value="TENASCIN"/>
    <property type="match status" value="1"/>
</dbReference>
<dbReference type="InterPro" id="IPR013783">
    <property type="entry name" value="Ig-like_fold"/>
</dbReference>
<reference evidence="19 20" key="1">
    <citation type="journal article" date="2014" name="Nat. Genet.">
        <title>Whole-genome sequence of a flatfish provides insights into ZW sex chromosome evolution and adaptation to a benthic lifestyle.</title>
        <authorList>
            <person name="Chen S."/>
            <person name="Zhang G."/>
            <person name="Shao C."/>
            <person name="Huang Q."/>
            <person name="Liu G."/>
            <person name="Zhang P."/>
            <person name="Song W."/>
            <person name="An N."/>
            <person name="Chalopin D."/>
            <person name="Volff J.N."/>
            <person name="Hong Y."/>
            <person name="Li Q."/>
            <person name="Sha Z."/>
            <person name="Zhou H."/>
            <person name="Xie M."/>
            <person name="Yu Q."/>
            <person name="Liu Y."/>
            <person name="Xiang H."/>
            <person name="Wang N."/>
            <person name="Wu K."/>
            <person name="Yang C."/>
            <person name="Zhou Q."/>
            <person name="Liao X."/>
            <person name="Yang L."/>
            <person name="Hu Q."/>
            <person name="Zhang J."/>
            <person name="Meng L."/>
            <person name="Jin L."/>
            <person name="Tian Y."/>
            <person name="Lian J."/>
            <person name="Yang J."/>
            <person name="Miao G."/>
            <person name="Liu S."/>
            <person name="Liang Z."/>
            <person name="Yan F."/>
            <person name="Li Y."/>
            <person name="Sun B."/>
            <person name="Zhang H."/>
            <person name="Zhang J."/>
            <person name="Zhu Y."/>
            <person name="Du M."/>
            <person name="Zhao Y."/>
            <person name="Schartl M."/>
            <person name="Tang Q."/>
            <person name="Wang J."/>
        </authorList>
    </citation>
    <scope>NUCLEOTIDE SEQUENCE</scope>
</reference>
<evidence type="ECO:0000256" key="12">
    <source>
        <dbReference type="ARBA" id="ARBA00049648"/>
    </source>
</evidence>
<dbReference type="Gene3D" id="2.60.120.200">
    <property type="match status" value="1"/>
</dbReference>
<dbReference type="Gene3D" id="3.40.50.410">
    <property type="entry name" value="von Willebrand factor, type A domain"/>
    <property type="match status" value="4"/>
</dbReference>
<reference evidence="19" key="2">
    <citation type="submission" date="2025-08" db="UniProtKB">
        <authorList>
            <consortium name="Ensembl"/>
        </authorList>
    </citation>
    <scope>IDENTIFICATION</scope>
</reference>
<dbReference type="FunFam" id="2.60.120.200:FF:000008">
    <property type="entry name" value="Collagen type XII alpha 1 chain"/>
    <property type="match status" value="1"/>
</dbReference>
<dbReference type="CDD" id="cd01482">
    <property type="entry name" value="vWA_collagen_alphaI-XII-like"/>
    <property type="match status" value="2"/>
</dbReference>
<feature type="region of interest" description="Disordered" evidence="16">
    <location>
        <begin position="997"/>
        <end position="1031"/>
    </location>
</feature>
<evidence type="ECO:0000256" key="15">
    <source>
        <dbReference type="ARBA" id="ARBA00067989"/>
    </source>
</evidence>
<feature type="domain" description="Fibronectin type-III" evidence="18">
    <location>
        <begin position="614"/>
        <end position="705"/>
    </location>
</feature>
<feature type="domain" description="Fibronectin type-III" evidence="18">
    <location>
        <begin position="1406"/>
        <end position="1496"/>
    </location>
</feature>
<dbReference type="SMART" id="SM00210">
    <property type="entry name" value="TSPN"/>
    <property type="match status" value="1"/>
</dbReference>
<evidence type="ECO:0000256" key="10">
    <source>
        <dbReference type="ARBA" id="ARBA00023180"/>
    </source>
</evidence>
<keyword evidence="20" id="KW-1185">Reference proteome</keyword>
<feature type="domain" description="Fibronectin type-III" evidence="18">
    <location>
        <begin position="1685"/>
        <end position="1773"/>
    </location>
</feature>
<name>A0A3P8V670_CYNSE</name>
<evidence type="ECO:0000313" key="19">
    <source>
        <dbReference type="Ensembl" id="ENSCSEP00000008666.1"/>
    </source>
</evidence>
<comment type="subcellular location">
    <subcellularLocation>
        <location evidence="1">Secreted</location>
        <location evidence="1">Extracellular space</location>
        <location evidence="1">Extracellular matrix</location>
    </subcellularLocation>
</comment>
<dbReference type="FunFam" id="3.40.50.410:FF:000001">
    <property type="entry name" value="Collagen, type XII, alpha 1"/>
    <property type="match status" value="4"/>
</dbReference>
<keyword evidence="7" id="KW-0654">Proteoglycan</keyword>
<feature type="region of interest" description="Disordered" evidence="16">
    <location>
        <begin position="1096"/>
        <end position="1116"/>
    </location>
</feature>
<feature type="domain" description="Fibronectin type-III" evidence="18">
    <location>
        <begin position="15"/>
        <end position="105"/>
    </location>
</feature>
<comment type="function">
    <text evidence="13">Type XII collagen interacts with type I collagen-containing fibrils, the COL1 domain could be associated with the surface of the fibrils, and the COL2 and NC3 domains may be localized in the perifibrillar matrix.</text>
</comment>
<dbReference type="GO" id="GO:0005581">
    <property type="term" value="C:collagen trimer"/>
    <property type="evidence" value="ECO:0007669"/>
    <property type="project" value="UniProtKB-KW"/>
</dbReference>
<dbReference type="Gene3D" id="2.60.40.10">
    <property type="entry name" value="Immunoglobulins"/>
    <property type="match status" value="23"/>
</dbReference>
<feature type="compositionally biased region" description="Pro residues" evidence="16">
    <location>
        <begin position="3403"/>
        <end position="3412"/>
    </location>
</feature>
<dbReference type="GO" id="GO:0009888">
    <property type="term" value="P:tissue development"/>
    <property type="evidence" value="ECO:0007669"/>
    <property type="project" value="UniProtKB-ARBA"/>
</dbReference>
<feature type="compositionally biased region" description="Polar residues" evidence="16">
    <location>
        <begin position="1005"/>
        <end position="1029"/>
    </location>
</feature>
<dbReference type="FunFam" id="2.60.40.10:FF:000121">
    <property type="entry name" value="Collagen type XII alpha 1 chain"/>
    <property type="match status" value="11"/>
</dbReference>
<reference evidence="19" key="3">
    <citation type="submission" date="2025-09" db="UniProtKB">
        <authorList>
            <consortium name="Ensembl"/>
        </authorList>
    </citation>
    <scope>IDENTIFICATION</scope>
</reference>
<dbReference type="Proteomes" id="UP000265120">
    <property type="component" value="Chromosome 7"/>
</dbReference>
<organism evidence="19 20">
    <name type="scientific">Cynoglossus semilaevis</name>
    <name type="common">Tongue sole</name>
    <dbReference type="NCBI Taxonomy" id="244447"/>
    <lineage>
        <taxon>Eukaryota</taxon>
        <taxon>Metazoa</taxon>
        <taxon>Chordata</taxon>
        <taxon>Craniata</taxon>
        <taxon>Vertebrata</taxon>
        <taxon>Euteleostomi</taxon>
        <taxon>Actinopterygii</taxon>
        <taxon>Neopterygii</taxon>
        <taxon>Teleostei</taxon>
        <taxon>Neoteleostei</taxon>
        <taxon>Acanthomorphata</taxon>
        <taxon>Carangaria</taxon>
        <taxon>Pleuronectiformes</taxon>
        <taxon>Pleuronectoidei</taxon>
        <taxon>Cynoglossidae</taxon>
        <taxon>Cynoglossinae</taxon>
        <taxon>Cynoglossus</taxon>
    </lineage>
</organism>
<accession>A0A3P8V670</accession>
<proteinExistence type="inferred from homology"/>
<evidence type="ECO:0000259" key="18">
    <source>
        <dbReference type="PROSITE" id="PS50853"/>
    </source>
</evidence>
<feature type="region of interest" description="Disordered" evidence="16">
    <location>
        <begin position="3298"/>
        <end position="3347"/>
    </location>
</feature>
<feature type="domain" description="Fibronectin type-III" evidence="18">
    <location>
        <begin position="1316"/>
        <end position="1405"/>
    </location>
</feature>
<dbReference type="InterPro" id="IPR048287">
    <property type="entry name" value="TSPN-like_N"/>
</dbReference>
<feature type="domain" description="Fibronectin type-III" evidence="18">
    <location>
        <begin position="2675"/>
        <end position="2768"/>
    </location>
</feature>
<evidence type="ECO:0000256" key="5">
    <source>
        <dbReference type="ARBA" id="ARBA00022737"/>
    </source>
</evidence>
<dbReference type="Pfam" id="PF00041">
    <property type="entry name" value="fn3"/>
    <property type="match status" value="21"/>
</dbReference>
<dbReference type="GO" id="GO:0005614">
    <property type="term" value="C:interstitial matrix"/>
    <property type="evidence" value="ECO:0007669"/>
    <property type="project" value="UniProtKB-ARBA"/>
</dbReference>
<dbReference type="PRINTS" id="PR00453">
    <property type="entry name" value="VWFADOMAIN"/>
</dbReference>
<sequence length="3528" mass="380735">CFSIANCHLLPTVEPPSGLSFKILNQNSVQMVWTRPRSRIQGYRIRVTSETGETIREFTLPPSATKTSISDLSPDLGHTVLLSAFTESAESRPVSGQITSSSRNPAPSQSVECSGGAVADLVFLVDGSRSVGRPNFKYILSFLSAAVRAFQVGEDGTHVAVVQYGTDTRTEFGLNSHLSPGALLRAVNSISHRGGNTRTGGALDFLLKNTFTAASGARTAFPKVLLIITDSKSEDAVEASARQLRSRGVEIFVLGVQQADEAEMKLLASTPYRSHVYRVASFDRIKEVQQELILQMCAAVSEQMGALSSGEEAVEPASNLQVREVSSKAIRVSWDASIGDVSNYKVQMIPMVSGARRQELYLGSAQTAAEVRDLSPDTEYQISVYALNGLTPSEPITALQKTQPLRVSVECSLRRDVQADVVLLVDGSYSIGLANFAKVRAFLEVLVNTFDIGPDKVQISLVQYSRDPHTEFYLNTHHDLSAVVRAVRAFPYRGGSTNTGRAMTYVREKIFQSGRGARANVPRVTILITDGKSSDAFHDPANRLRNADVEIFAVGVKDAVKSELEAIANPPAETHVYTVEDFDAFQRISKELTQSICLRIEQELNNIIQKQLVRPTALSFSEVGPRSFRASWEIDADNAESYLVQFRPADGTDGHFISMSIPGGTRSVLLPHLTPLTRYEVNVYAQYYGLDSLPVKGHQTTSEERGSVRNLGVSEETTHSFRVSWLPAPGAVTGYHLTYEPMDGRGSRLETTADGAETTTKVLQELRPRTRYRVTVTPEYRSGGGPPLQTDGTTKEGELEHLQLTPSPVSLHTVSDQTNPDPVLISWFSEAGPPKNLVTSDVTDTSFVASWTPAPGNVRAYRVRWKSLFSQEQGDKAVPGDVSSTELSHLSPETLYQVSVEADYGFTRSDAVTAQETTDASDHAKELTVSEETEQSMRVTWTPPPGKVMHYRLKYVPVTGGREIAVKIPGSLTSTLLRRLRPLTTYGISVHPVYKRGEGKARQGEGSTLSPYKSPQNLHTSEPTRNSFRVSWDPAPGDVRGYKVTFHPIGNDVDLGELMVGPYDNTVVLEELRAGTTYTVNVSGMFDGGESVPVAGKEKTTLSEPPEPPPMDSSEAKCKTSARADIMLLVDGSWSIGRINFKTIRNFIARMVSVFNIGPERVQIGLAQYSGDPKTEWHLNAHPTKAQLLQAVNNLPYKGGNTMTGLALKYILQNNFKANVGMREDSRKIGVLITDGKSQDEIILSSQNLKNEGIELYAVGVKNADENELRSIATDPDEIHMYNVQDFQFLVDIVDDLSTNLCNSVKGSGGNKDGSSPVNLVTSEVTHYSFRASWTPPGGTVDKYRVTYAAVKGGPTMELTVDGAETTTVLPNLTPLTEYVVSVYAVVGEESSEPLKGTETTLPLAAVRSMDVYDEAVTTMRVRWPPVTGAQGYMLVYRSVNASEPQQEKELRVAGDQSDVQLTQLIPNTEYKLRLFALYGESISDALEGGGVTRPLPPAGVLRITDVTHSTMRLNWDAAPGAVRSYKVTYQPDEGDLQEIEVDGDITSLDLSSLISQTEYDVAVTPIYDDGPGSPMVGSAITDVVPAPKNLQFSEVTQSSFRASWQHGAPDVALYRIGWVKKGGTDAQSAILASDQTSYVLENLDPDTDYDVTVTAIYPDESESEDLMGRERTRKSAAAAVVPEPPRNLRVSNATTTTLTAKWDAAPGPVQNYRVTYRPVAGGEPMVTQVGGKKTSLILQKLQPDTPYTVSVAAVYSSAISRDISADGKTKPLGGVRNLQVLNPTMSTLNVRWEPAEGRVKEYKVLYVPAAGGDQLMEKVSGSSTTTVLRGLTPDTLYSVTLVPVYADGDGLAMSENGKTRQLGGVKNLQVTDPTMTSLKVNWDPADGAVRLYKVFYVPVAGGREEMEQVPAGTTSIVLRNLMPDTPYTASVLPVYPAREGKRQSENGKTLPLGGVGGMRVSNPTITTLTVTWDPAAGNVQGYKVGRSHCFCPLLQEQVSESTTSTILDKLLPDTRYSVTVVPVYAEGDGPSLSDNGKTKPLGFVRNLQVTDPTTSTLNVRWEPPEGKVREYIVIWTPVAGGEQEVDQVSGSTTSTVLKNLDSDTEYTVTVVPVYPEMEGKSQSENGKTLPLGGVKNLQVIDPTFNTLKVRWEPAVGNVRSYKVLYAAQPGGEERTEEVSGGTTSTILRNLDSDTLYNVAVVPVYPDVEGIRQDETGKTKPLGGVKNLQVTDPTTSSLRVRWEPAEGDVRQYQVIYVPAAGGAESMTQVSGMSTNTVLRELQPDTEYKVTLVPIYSDTEGKRTSENGKTKPLGGVKNLQVTDPTTSSLKVRWEPAEGNVRQYRLFYVPASGGAEDMEQVSGGTTSTVLRNLLSDTPYTVTVVPVYPEGEGLRLSDKGKTLPRTPPRNIQVYDPTPNSLNARWEPASGQVQQYRVTYTPLSGGRPAETVLVPGNLNTVFLDNLIPDTPYSVGVSALYADTEGSPVTGNGKTLPRAGPRNMRVFDATTSTMTVSWDHAEGPVRQYKIAYAPLTGDPITEFTVVPGNRNNAMLQNLSPDTPYNITVEAVYAEGPGGTLNGNGRTVGLLSPRNLRVSDEWYTRFRVSWDPVSAPVQGYKLVYFPAGSDQTVDLFVGDVASYTLHNLQPGTTYDVKVMAQYTGGMSGPLQGQGTTLYLNVTNIETYNVDHDKFCIKWSPHRAATSYRIKLHPVDPSSRGQHEITIPAGAPQYCFDGLSPDALYTATVYVQTPNLEGPGVSANEKTLMRPTPSATLPPTPAPPPTIPPAWAVCKGAKADVVFVIDGSWSIGEESFTKVVHFVSEVVGAFDVIGPSGMQVSFVQFSDSAKTEFRLNAYQDKGVAMSALHQIRYRGGNTKTGIALKHTYEKAFSAENGMRRNVPKIVVTITDGRSQDDVKQHAAKLQHAGYSVFAIGVADVDFVELQEIGSKPSDRHVFVVDDFDAFATIRENLITFICETATSSCPLIFLNGFTSPGFRMLEAFNLTEKTYSSVRGVSLEPGSFNSFDSYRLHKNAFLTQPTTDIHPDGLPHTYTLILMFRLLPDSPKEAFDLWQVSSSDHKPETGVSVDPTSQTVSFYNKDERGEVQRVTFDHALVKKIFHGSFHKLHVLVSSTSVKLNVDCQEVAEKEIKDAGNTSSDGYQVLGKMSKSIGSKGESATFQLQMFDIVCSLAWTSRDRCCDLPSMRDELKCPSLPKSCTCLSQASGEPGPQGPVGAPGTKGPRGERGEAGPAGPIGPRGDLGPPGRMGLPGPQGPSGLSIPGESLTLTLPLTLLLSWCPQGSPGASGAVGPIGKAGVRGPQGKDGPAGPRGPPGPMVRVTGTGPGGPTESTLTQSFLSTQGDFAPQNMMRSIARQVCEQLVSAQMSRVESIINRIPNGEYRHSSNSPGPAGPPGPPGRQGPRGEPGSAGRNGFPGSPGLPGQQGERGPAGEKGERGPSAVGQKGSRGPAGPPGESRTGPPGPPGSAGSRGPPGRSGYAGIRGPPGPPGYCDSSQCVGIPYNGQGYVGKNQARLG</sequence>
<dbReference type="SUPFAM" id="SSF53300">
    <property type="entry name" value="vWA-like"/>
    <property type="match status" value="4"/>
</dbReference>
<feature type="domain" description="Fibronectin type-III" evidence="18">
    <location>
        <begin position="316"/>
        <end position="405"/>
    </location>
</feature>
<feature type="domain" description="VWFA" evidence="17">
    <location>
        <begin position="2793"/>
        <end position="2970"/>
    </location>
</feature>
<dbReference type="FunFam" id="2.60.40.10:FF:000489">
    <property type="entry name" value="collagen alpha-1(XII) chain isoform X1"/>
    <property type="match status" value="1"/>
</dbReference>
<dbReference type="InterPro" id="IPR013320">
    <property type="entry name" value="ConA-like_dom_sf"/>
</dbReference>
<dbReference type="InterPro" id="IPR050991">
    <property type="entry name" value="ECM_Regulatory_Proteins"/>
</dbReference>
<feature type="compositionally biased region" description="Low complexity" evidence="16">
    <location>
        <begin position="3479"/>
        <end position="3489"/>
    </location>
</feature>
<feature type="domain" description="Fibronectin type-III" evidence="18">
    <location>
        <begin position="2314"/>
        <end position="2403"/>
    </location>
</feature>
<evidence type="ECO:0000259" key="17">
    <source>
        <dbReference type="PROSITE" id="PS50234"/>
    </source>
</evidence>
<evidence type="ECO:0000256" key="9">
    <source>
        <dbReference type="ARBA" id="ARBA00023157"/>
    </source>
</evidence>
<dbReference type="InterPro" id="IPR036116">
    <property type="entry name" value="FN3_sf"/>
</dbReference>
<keyword evidence="8" id="KW-0176">Collagen</keyword>
<comment type="similarity">
    <text evidence="12">Belongs to the fibril-associated collagens with interrupted helices (FACIT) family.</text>
</comment>
<feature type="domain" description="Fibronectin type-III" evidence="18">
    <location>
        <begin position="2224"/>
        <end position="2313"/>
    </location>
</feature>
<feature type="domain" description="Fibronectin type-III" evidence="18">
    <location>
        <begin position="2044"/>
        <end position="2132"/>
    </location>
</feature>
<dbReference type="SMART" id="SM00327">
    <property type="entry name" value="VWA"/>
    <property type="match status" value="4"/>
</dbReference>
<evidence type="ECO:0000256" key="4">
    <source>
        <dbReference type="ARBA" id="ARBA00022729"/>
    </source>
</evidence>
<keyword evidence="4" id="KW-0732">Signal</keyword>
<evidence type="ECO:0000256" key="6">
    <source>
        <dbReference type="ARBA" id="ARBA00022889"/>
    </source>
</evidence>
<dbReference type="Ensembl" id="ENSCSET00000008758.1">
    <property type="protein sequence ID" value="ENSCSEP00000008666.1"/>
    <property type="gene ID" value="ENSCSEG00000005490.1"/>
</dbReference>
<feature type="domain" description="Fibronectin type-III" evidence="18">
    <location>
        <begin position="833"/>
        <end position="922"/>
    </location>
</feature>
<feature type="region of interest" description="Disordered" evidence="16">
    <location>
        <begin position="3391"/>
        <end position="3506"/>
    </location>
</feature>
<dbReference type="GO" id="GO:0007155">
    <property type="term" value="P:cell adhesion"/>
    <property type="evidence" value="ECO:0007669"/>
    <property type="project" value="UniProtKB-KW"/>
</dbReference>
<keyword evidence="5" id="KW-0677">Repeat</keyword>
<feature type="region of interest" description="Disordered" evidence="16">
    <location>
        <begin position="3217"/>
        <end position="3276"/>
    </location>
</feature>
<evidence type="ECO:0000256" key="8">
    <source>
        <dbReference type="ARBA" id="ARBA00023119"/>
    </source>
</evidence>
<dbReference type="FunFam" id="2.60.40.10:FF:000234">
    <property type="entry name" value="Collagen, type XII, alpha 1"/>
    <property type="match status" value="4"/>
</dbReference>
<feature type="region of interest" description="Disordered" evidence="16">
    <location>
        <begin position="2392"/>
        <end position="2415"/>
    </location>
</feature>
<feature type="domain" description="VWFA" evidence="17">
    <location>
        <begin position="120"/>
        <end position="292"/>
    </location>
</feature>
<dbReference type="PROSITE" id="PS50853">
    <property type="entry name" value="FN3"/>
    <property type="match status" value="23"/>
</dbReference>
<evidence type="ECO:0000256" key="7">
    <source>
        <dbReference type="ARBA" id="ARBA00022974"/>
    </source>
</evidence>
<dbReference type="InterPro" id="IPR002035">
    <property type="entry name" value="VWF_A"/>
</dbReference>
<dbReference type="GeneTree" id="ENSGT00940000154923"/>
<dbReference type="PROSITE" id="PS50234">
    <property type="entry name" value="VWFA"/>
    <property type="match status" value="4"/>
</dbReference>
<dbReference type="SUPFAM" id="SSF49265">
    <property type="entry name" value="Fibronectin type III"/>
    <property type="match status" value="17"/>
</dbReference>
<dbReference type="SMART" id="SM00060">
    <property type="entry name" value="FN3"/>
    <property type="match status" value="23"/>
</dbReference>
<dbReference type="CDD" id="cd00063">
    <property type="entry name" value="FN3"/>
    <property type="match status" value="22"/>
</dbReference>
<feature type="domain" description="Fibronectin type-III" evidence="18">
    <location>
        <begin position="2134"/>
        <end position="2223"/>
    </location>
</feature>
<feature type="domain" description="Fibronectin type-III" evidence="18">
    <location>
        <begin position="1014"/>
        <end position="1104"/>
    </location>
</feature>
<feature type="domain" description="Fibronectin type-III" evidence="18">
    <location>
        <begin position="2495"/>
        <end position="2585"/>
    </location>
</feature>
<keyword evidence="9" id="KW-1015">Disulfide bond</keyword>
<feature type="domain" description="Fibronectin type-III" evidence="18">
    <location>
        <begin position="2404"/>
        <end position="2494"/>
    </location>
</feature>
<evidence type="ECO:0000256" key="3">
    <source>
        <dbReference type="ARBA" id="ARBA00022530"/>
    </source>
</evidence>
<keyword evidence="2" id="KW-0964">Secreted</keyword>
<evidence type="ECO:0000313" key="20">
    <source>
        <dbReference type="Proteomes" id="UP000265120"/>
    </source>
</evidence>
<dbReference type="InterPro" id="IPR036465">
    <property type="entry name" value="vWFA_dom_sf"/>
</dbReference>
<evidence type="ECO:0000256" key="11">
    <source>
        <dbReference type="ARBA" id="ARBA00023278"/>
    </source>
</evidence>
<dbReference type="FunFam" id="2.60.40.10:FF:000018">
    <property type="entry name" value="collagen alpha-1(XII) chain isoform X1"/>
    <property type="match status" value="2"/>
</dbReference>
<keyword evidence="3" id="KW-0272">Extracellular matrix</keyword>
<comment type="subunit">
    <text evidence="14">Trimer of identical chains each containing 190 kDa of non-triple-helical sequences.</text>
</comment>
<evidence type="ECO:0000256" key="2">
    <source>
        <dbReference type="ARBA" id="ARBA00022525"/>
    </source>
</evidence>
<feature type="region of interest" description="Disordered" evidence="16">
    <location>
        <begin position="913"/>
        <end position="941"/>
    </location>
</feature>
<dbReference type="InParanoid" id="A0A3P8V670"/>
<dbReference type="Pfam" id="PF00092">
    <property type="entry name" value="VWA"/>
    <property type="match status" value="4"/>
</dbReference>
<feature type="domain" description="Fibronectin type-III" evidence="18">
    <location>
        <begin position="1775"/>
        <end position="1863"/>
    </location>
</feature>
<dbReference type="InterPro" id="IPR008160">
    <property type="entry name" value="Collagen"/>
</dbReference>
<feature type="domain" description="Fibronectin type-III" evidence="18">
    <location>
        <begin position="707"/>
        <end position="799"/>
    </location>
</feature>
<feature type="domain" description="Fibronectin type-III" evidence="18">
    <location>
        <begin position="1588"/>
        <end position="1677"/>
    </location>
</feature>
<dbReference type="OMA" id="GMRVSNP"/>
<evidence type="ECO:0000256" key="1">
    <source>
        <dbReference type="ARBA" id="ARBA00004498"/>
    </source>
</evidence>
<feature type="domain" description="Fibronectin type-III" evidence="18">
    <location>
        <begin position="1497"/>
        <end position="1587"/>
    </location>
</feature>
<dbReference type="PANTHER" id="PTHR46708:SF2">
    <property type="entry name" value="FIBRONECTIN TYPE-III DOMAIN-CONTAINING PROTEIN"/>
    <property type="match status" value="1"/>
</dbReference>
<dbReference type="InterPro" id="IPR003961">
    <property type="entry name" value="FN3_dom"/>
</dbReference>
<feature type="domain" description="VWFA" evidence="17">
    <location>
        <begin position="1125"/>
        <end position="1297"/>
    </location>
</feature>